<dbReference type="GO" id="GO:0043952">
    <property type="term" value="P:protein transport by the Sec complex"/>
    <property type="evidence" value="ECO:0007669"/>
    <property type="project" value="TreeGrafter"/>
</dbReference>
<dbReference type="Proteomes" id="UP000247838">
    <property type="component" value="Unassembled WGS sequence"/>
</dbReference>
<keyword evidence="4 11" id="KW-0813">Transport</keyword>
<comment type="similarity">
    <text evidence="2 11">Belongs to the SecG family.</text>
</comment>
<comment type="function">
    <text evidence="11">Involved in protein export. Participates in an early event of protein translocation.</text>
</comment>
<evidence type="ECO:0000256" key="3">
    <source>
        <dbReference type="ARBA" id="ARBA00017876"/>
    </source>
</evidence>
<proteinExistence type="inferred from homology"/>
<evidence type="ECO:0000256" key="4">
    <source>
        <dbReference type="ARBA" id="ARBA00022448"/>
    </source>
</evidence>
<keyword evidence="6 11" id="KW-0812">Transmembrane</keyword>
<gene>
    <name evidence="13" type="ORF">DKK76_08640</name>
</gene>
<evidence type="ECO:0000256" key="7">
    <source>
        <dbReference type="ARBA" id="ARBA00022927"/>
    </source>
</evidence>
<accession>A0A318MW32</accession>
<dbReference type="EMBL" id="QGLM01000017">
    <property type="protein sequence ID" value="PXY95046.1"/>
    <property type="molecule type" value="Genomic_DNA"/>
</dbReference>
<dbReference type="PRINTS" id="PR01651">
    <property type="entry name" value="SECGEXPORT"/>
</dbReference>
<dbReference type="GO" id="GO:0065002">
    <property type="term" value="P:intracellular protein transmembrane transport"/>
    <property type="evidence" value="ECO:0007669"/>
    <property type="project" value="TreeGrafter"/>
</dbReference>
<evidence type="ECO:0000256" key="12">
    <source>
        <dbReference type="SAM" id="MobiDB-lite"/>
    </source>
</evidence>
<feature type="transmembrane region" description="Helical" evidence="11">
    <location>
        <begin position="58"/>
        <end position="75"/>
    </location>
</feature>
<dbReference type="GO" id="GO:0009306">
    <property type="term" value="P:protein secretion"/>
    <property type="evidence" value="ECO:0007669"/>
    <property type="project" value="UniProtKB-UniRule"/>
</dbReference>
<comment type="subcellular location">
    <subcellularLocation>
        <location evidence="1 11">Cell membrane</location>
        <topology evidence="1 11">Multi-pass membrane protein</topology>
    </subcellularLocation>
</comment>
<keyword evidence="9 11" id="KW-0811">Translocation</keyword>
<evidence type="ECO:0000256" key="6">
    <source>
        <dbReference type="ARBA" id="ARBA00022692"/>
    </source>
</evidence>
<dbReference type="AlphaFoldDB" id="A0A318MW32"/>
<evidence type="ECO:0000256" key="8">
    <source>
        <dbReference type="ARBA" id="ARBA00022989"/>
    </source>
</evidence>
<evidence type="ECO:0000256" key="5">
    <source>
        <dbReference type="ARBA" id="ARBA00022475"/>
    </source>
</evidence>
<evidence type="ECO:0000256" key="2">
    <source>
        <dbReference type="ARBA" id="ARBA00008445"/>
    </source>
</evidence>
<dbReference type="PANTHER" id="PTHR34182">
    <property type="entry name" value="PROTEIN-EXPORT MEMBRANE PROTEIN SECG"/>
    <property type="match status" value="1"/>
</dbReference>
<dbReference type="Pfam" id="PF03840">
    <property type="entry name" value="SecG"/>
    <property type="match status" value="1"/>
</dbReference>
<evidence type="ECO:0000256" key="10">
    <source>
        <dbReference type="ARBA" id="ARBA00023136"/>
    </source>
</evidence>
<evidence type="ECO:0000256" key="1">
    <source>
        <dbReference type="ARBA" id="ARBA00004651"/>
    </source>
</evidence>
<evidence type="ECO:0000256" key="11">
    <source>
        <dbReference type="RuleBase" id="RU365087"/>
    </source>
</evidence>
<feature type="transmembrane region" description="Helical" evidence="11">
    <location>
        <begin position="6"/>
        <end position="22"/>
    </location>
</feature>
<dbReference type="InterPro" id="IPR004692">
    <property type="entry name" value="SecG"/>
</dbReference>
<name>A0A318MW32_FRIPE</name>
<evidence type="ECO:0000313" key="13">
    <source>
        <dbReference type="EMBL" id="PXY95046.1"/>
    </source>
</evidence>
<organism evidence="13 14">
    <name type="scientific">Frischella perrara</name>
    <dbReference type="NCBI Taxonomy" id="1267021"/>
    <lineage>
        <taxon>Bacteria</taxon>
        <taxon>Pseudomonadati</taxon>
        <taxon>Pseudomonadota</taxon>
        <taxon>Gammaproteobacteria</taxon>
        <taxon>Orbales</taxon>
        <taxon>Orbaceae</taxon>
        <taxon>Frischella</taxon>
    </lineage>
</organism>
<keyword evidence="8 11" id="KW-1133">Transmembrane helix</keyword>
<sequence>MYGILIVVYLLIAIAIVGLVLIQKGKGADMGASFGAGASATLFGSAGTGNFLTRTTTILGVLFFVISLVLANIGSKQISNDTFSNIGDGVPVATQEVNDSQQPVITPDNSINEQEQVNQTSDIPE</sequence>
<dbReference type="NCBIfam" id="TIGR00810">
    <property type="entry name" value="secG"/>
    <property type="match status" value="1"/>
</dbReference>
<reference evidence="13 14" key="1">
    <citation type="submission" date="2018-05" db="EMBL/GenBank/DDBJ databases">
        <title>Reference genomes for bee gut microbiota database.</title>
        <authorList>
            <person name="Ellegaard K.M."/>
        </authorList>
    </citation>
    <scope>NUCLEOTIDE SEQUENCE [LARGE SCALE GENOMIC DNA]</scope>
    <source>
        <strain evidence="13 14">ESL0167</strain>
    </source>
</reference>
<feature type="region of interest" description="Disordered" evidence="12">
    <location>
        <begin position="97"/>
        <end position="125"/>
    </location>
</feature>
<comment type="caution">
    <text evidence="13">The sequence shown here is derived from an EMBL/GenBank/DDBJ whole genome shotgun (WGS) entry which is preliminary data.</text>
</comment>
<keyword evidence="7 11" id="KW-0653">Protein transport</keyword>
<dbReference type="PANTHER" id="PTHR34182:SF1">
    <property type="entry name" value="PROTEIN-EXPORT MEMBRANE PROTEIN SECG"/>
    <property type="match status" value="1"/>
</dbReference>
<evidence type="ECO:0000313" key="14">
    <source>
        <dbReference type="Proteomes" id="UP000247838"/>
    </source>
</evidence>
<keyword evidence="10 11" id="KW-0472">Membrane</keyword>
<evidence type="ECO:0000256" key="9">
    <source>
        <dbReference type="ARBA" id="ARBA00023010"/>
    </source>
</evidence>
<dbReference type="RefSeq" id="WP_110443921.1">
    <property type="nucleotide sequence ID" value="NZ_QGLM01000017.1"/>
</dbReference>
<protein>
    <recommendedName>
        <fullName evidence="3 11">Protein-export membrane protein SecG</fullName>
    </recommendedName>
</protein>
<dbReference type="GO" id="GO:0005886">
    <property type="term" value="C:plasma membrane"/>
    <property type="evidence" value="ECO:0007669"/>
    <property type="project" value="UniProtKB-SubCell"/>
</dbReference>
<keyword evidence="5 11" id="KW-1003">Cell membrane</keyword>
<dbReference type="GO" id="GO:0015450">
    <property type="term" value="F:protein-transporting ATPase activity"/>
    <property type="evidence" value="ECO:0007669"/>
    <property type="project" value="UniProtKB-UniRule"/>
</dbReference>